<dbReference type="EMBL" id="JACWLN010000008">
    <property type="protein sequence ID" value="MBD1261990.1"/>
    <property type="molecule type" value="Genomic_DNA"/>
</dbReference>
<evidence type="ECO:0000313" key="1">
    <source>
        <dbReference type="EMBL" id="MBD1261990.1"/>
    </source>
</evidence>
<dbReference type="EMBL" id="QGGQ01000010">
    <property type="protein sequence ID" value="PWK21676.1"/>
    <property type="molecule type" value="Genomic_DNA"/>
</dbReference>
<dbReference type="Proteomes" id="UP000651837">
    <property type="component" value="Unassembled WGS sequence"/>
</dbReference>
<sequence>MAIQQTIIGLENNFSGRASVLSRTISPDNVVANSETSQLILRTNFNMRSVKVRTRARTEREISTDFIPGVIQSSLESELDSSVRITRDVSIGAMFTDDLPIGGHTYSNVFLVVSWEMIISRPFRDPQVGVEMYFGWNREGRNMSLADNWYLNVDVSNVIRIKQRAVRNEVNNQLRSINSGLNAGQLIINGLRPFFDVANVNDFYVLPGSAAHNSQESNITVRQDASFWVVE</sequence>
<protein>
    <submittedName>
        <fullName evidence="2">Uncharacterized protein</fullName>
    </submittedName>
</protein>
<accession>A0A316DVA7</accession>
<keyword evidence="4" id="KW-1185">Reference proteome</keyword>
<proteinExistence type="predicted"/>
<organism evidence="2 3">
    <name type="scientific">Maribacter polysiphoniae</name>
    <dbReference type="NCBI Taxonomy" id="429344"/>
    <lineage>
        <taxon>Bacteria</taxon>
        <taxon>Pseudomonadati</taxon>
        <taxon>Bacteroidota</taxon>
        <taxon>Flavobacteriia</taxon>
        <taxon>Flavobacteriales</taxon>
        <taxon>Flavobacteriaceae</taxon>
        <taxon>Maribacter</taxon>
    </lineage>
</organism>
<reference evidence="1 4" key="2">
    <citation type="submission" date="2020-07" db="EMBL/GenBank/DDBJ databases">
        <title>The draft genome sequence of Maribacter polysiphoniae KCTC 22021.</title>
        <authorList>
            <person name="Mu L."/>
        </authorList>
    </citation>
    <scope>NUCLEOTIDE SEQUENCE [LARGE SCALE GENOMIC DNA]</scope>
    <source>
        <strain evidence="1 4">KCTC 22021</strain>
    </source>
</reference>
<comment type="caution">
    <text evidence="2">The sequence shown here is derived from an EMBL/GenBank/DDBJ whole genome shotgun (WGS) entry which is preliminary data.</text>
</comment>
<dbReference type="Proteomes" id="UP000245667">
    <property type="component" value="Unassembled WGS sequence"/>
</dbReference>
<gene>
    <name evidence="1" type="ORF">HZY62_15415</name>
    <name evidence="2" type="ORF">LX92_03455</name>
</gene>
<dbReference type="RefSeq" id="WP_109653270.1">
    <property type="nucleotide sequence ID" value="NZ_JACWLN010000008.1"/>
</dbReference>
<dbReference type="AlphaFoldDB" id="A0A316DVA7"/>
<evidence type="ECO:0000313" key="2">
    <source>
        <dbReference type="EMBL" id="PWK21676.1"/>
    </source>
</evidence>
<evidence type="ECO:0000313" key="3">
    <source>
        <dbReference type="Proteomes" id="UP000245667"/>
    </source>
</evidence>
<reference evidence="2 3" key="1">
    <citation type="submission" date="2018-05" db="EMBL/GenBank/DDBJ databases">
        <title>Genomic Encyclopedia of Archaeal and Bacterial Type Strains, Phase II (KMG-II): from individual species to whole genera.</title>
        <authorList>
            <person name="Goeker M."/>
        </authorList>
    </citation>
    <scope>NUCLEOTIDE SEQUENCE [LARGE SCALE GENOMIC DNA]</scope>
    <source>
        <strain evidence="2 3">DSM 23514</strain>
    </source>
</reference>
<evidence type="ECO:0000313" key="4">
    <source>
        <dbReference type="Proteomes" id="UP000651837"/>
    </source>
</evidence>
<name>A0A316DVA7_9FLAO</name>